<sequence>MTITMKFITSLRMPEIKPWMILSPAVSNLKYDDLETKINGLKKQKDIAEKSEASLRTPSVSDTEIEKLQQENEELKTQIFSQIPELQKEITTVIDAVQSKITELDKKKKDVDSLQSQVNELKKQIEEGEKNLKSPQKYDENELKRLQEELQKAKNNFPEKDSKSLDSHQKSMNSVRSLHELCQHCENVSKTQKNDGNCKDILSNLCTGLEKFLGYHDGNYTGSGIVYSDLDRLCDGVMAFLGGVLESVRDDDSVTTYNTTQNDINNVITTLHDSVGKGRQAFPEAVSKVSEWLKNHGAQVDQKIKKVMDPINRLQNEIQRHKGKIEDEKISDLSTQIGNWTGRAGQYILLAKEADEAREKLDPDLSGKLECNVKSLFQALEAFKVNAENDDLKEVYGLVGTKLNEVTRFFEKYFTRYSHALQKYLEDEISKLYAKVFNLKSTQFCELETSVFDGLQKSFDTVSGALANLKNRFDSDIVEGVSSILEDAGSLQVLVEDEKGRLKKEVEQLSKRLSELEEVGDTVKVPNKTLSDYEQMGEDDNVWDLRSPIKSLKQELNEKFKKYVTEYVKKVQTEVQSIKEDMKNVNPKGSVPGGKISKLHRQAKSVKDDIFKLDGQLQLAAGKIGKTIHDSVEQVGTALTTLDTKVKFDLEKLEGQVKGLFGDLKRSSQGFCDKFSATKGALFQAITVVESAITKLGTLDQLESIDTSKLRDLKLLTALKKGGVDPFDSLKQYFQKLDIQVMQPVKEAMEKINELVKIYAGYYGVNRLPDELKKSPVNESITTALKSLTTISNLTTLPNLTNVKSLLGNIVFDDLNTEFSNVLPVINNLKTKSVENISKDELESLLPKLAEMAKAVATHSHSVVRAVIDGVRTEVQTEIHSVAQAINSKVNKIKQGVNNGSAGDIKVEYGGGGETENVRGLEWLVTDFTSSINTVIQGLDKQVEGAFKKGSGSNEYNIQEAMPQYYNWVKEDGTQKETLKAKIAAIKTDLKDYFRAGDVNRLSSFKLDKDGPFKEYYSRRQVATEVIGRVLEKIGILEGTYPTVEALDTYLGDAMDDSGDNLSRNVTALSGRGIHLADKIDARVRVNVEAANDKLKTLLQETAHEAITKMQATVNEIISGELGDNKSNLTKIKETLAALQTKQNDGDVKAGAPGGKSTLEKKAAELESQIGTFLSKNVGDTDDKAGTVYNDLKTLQENIRTLSTKVVAVRDNARKVETEITSCMAATDKLMTDALQKSKNTMKEFHDVVNRKITDTFHAMQDEARNLYAERKRKEVEALKDIVNAQLREITSIIDSDIASGIKGLLGEMKGEHTKLDPLNTGADKSKLTAGCEAVKTYFTAISTYVRRQIKDPKYIAYVVSLLPSLLETLLDDLATHHFDHQFHKNLSELQKCLVDMRSRSLADASNPLAEALKKGLLAFGDELGKAYVNRYSGREWDLKDWNNYGKIGLTVIPTLYSELTTLKDRCNTDWSAKQICAPSSLGSYLKTVGYDVATSYSNQDGELQNEKKCTGADIIANLAKAIDGSNIPHLTTCITDKQNKKNGYNLMDVISCLKSHLHQIYQVGHCKHIASPKSPCSVNEMLCWLSGLPHNKVYGKLKDHCRTLFNKPKGQEHIEYSDIDPKYLTLDASPINVTAKDAHSAIDHLCSKSQTLLNSILGTGDADCTYACDVSNNSLNLQYPSSGGACLQMLLDLLPNAVSA</sequence>
<evidence type="ECO:0000313" key="2">
    <source>
        <dbReference type="EMBL" id="GBE63384.1"/>
    </source>
</evidence>
<evidence type="ECO:0000256" key="1">
    <source>
        <dbReference type="SAM" id="Coils"/>
    </source>
</evidence>
<keyword evidence="1" id="KW-0175">Coiled coil</keyword>
<gene>
    <name evidence="2" type="ORF">BOVATA_048770</name>
</gene>
<dbReference type="VEuPathDB" id="PiroplasmaDB:BOVATA_048770"/>
<dbReference type="Proteomes" id="UP000236319">
    <property type="component" value="Unassembled WGS sequence"/>
</dbReference>
<accession>A0A2H6KK66</accession>
<evidence type="ECO:0000313" key="3">
    <source>
        <dbReference type="Proteomes" id="UP000236319"/>
    </source>
</evidence>
<dbReference type="GeneID" id="39877154"/>
<dbReference type="Gene3D" id="1.20.1270.60">
    <property type="entry name" value="Arfaptin homology (AH) domain/BAR domain"/>
    <property type="match status" value="1"/>
</dbReference>
<dbReference type="InterPro" id="IPR027267">
    <property type="entry name" value="AH/BAR_dom_sf"/>
</dbReference>
<proteinExistence type="predicted"/>
<dbReference type="PANTHER" id="PTHR45615">
    <property type="entry name" value="MYOSIN HEAVY CHAIN, NON-MUSCLE"/>
    <property type="match status" value="1"/>
</dbReference>
<reference evidence="2 3" key="1">
    <citation type="journal article" date="2017" name="BMC Genomics">
        <title>Whole-genome assembly of Babesia ovata and comparative genomics between closely related pathogens.</title>
        <authorList>
            <person name="Yamagishi J."/>
            <person name="Asada M."/>
            <person name="Hakimi H."/>
            <person name="Tanaka T.Q."/>
            <person name="Sugimoto C."/>
            <person name="Kawazu S."/>
        </authorList>
    </citation>
    <scope>NUCLEOTIDE SEQUENCE [LARGE SCALE GENOMIC DNA]</scope>
    <source>
        <strain evidence="2 3">Miyake</strain>
    </source>
</reference>
<dbReference type="PANTHER" id="PTHR45615:SF80">
    <property type="entry name" value="GRIP DOMAIN-CONTAINING PROTEIN"/>
    <property type="match status" value="1"/>
</dbReference>
<dbReference type="OrthoDB" id="5835755at2759"/>
<dbReference type="EMBL" id="BDSA01000039">
    <property type="protein sequence ID" value="GBE63384.1"/>
    <property type="molecule type" value="Genomic_DNA"/>
</dbReference>
<dbReference type="RefSeq" id="XP_028869627.1">
    <property type="nucleotide sequence ID" value="XM_029013794.1"/>
</dbReference>
<feature type="coiled-coil region" evidence="1">
    <location>
        <begin position="492"/>
        <end position="519"/>
    </location>
</feature>
<keyword evidence="3" id="KW-1185">Reference proteome</keyword>
<name>A0A2H6KK66_9APIC</name>
<feature type="coiled-coil region" evidence="1">
    <location>
        <begin position="97"/>
        <end position="163"/>
    </location>
</feature>
<comment type="caution">
    <text evidence="2">The sequence shown here is derived from an EMBL/GenBank/DDBJ whole genome shotgun (WGS) entry which is preliminary data.</text>
</comment>
<organism evidence="2 3">
    <name type="scientific">Babesia ovata</name>
    <dbReference type="NCBI Taxonomy" id="189622"/>
    <lineage>
        <taxon>Eukaryota</taxon>
        <taxon>Sar</taxon>
        <taxon>Alveolata</taxon>
        <taxon>Apicomplexa</taxon>
        <taxon>Aconoidasida</taxon>
        <taxon>Piroplasmida</taxon>
        <taxon>Babesiidae</taxon>
        <taxon>Babesia</taxon>
    </lineage>
</organism>
<protein>
    <recommendedName>
        <fullName evidence="4">Extracellular matrix-binding ebh</fullName>
    </recommendedName>
</protein>
<evidence type="ECO:0008006" key="4">
    <source>
        <dbReference type="Google" id="ProtNLM"/>
    </source>
</evidence>